<dbReference type="PANTHER" id="PTHR11254:SF444">
    <property type="entry name" value="HECT DOMAIN CONTAINING UBIQUITIN LIGASE"/>
    <property type="match status" value="1"/>
</dbReference>
<dbReference type="Gene3D" id="3.30.2410.10">
    <property type="entry name" value="Hect, E3 ligase catalytic domain"/>
    <property type="match status" value="1"/>
</dbReference>
<reference evidence="9 10" key="1">
    <citation type="submission" date="2024-04" db="EMBL/GenBank/DDBJ databases">
        <title>Tritrichomonas musculus Genome.</title>
        <authorList>
            <person name="Alves-Ferreira E."/>
            <person name="Grigg M."/>
            <person name="Lorenzi H."/>
            <person name="Galac M."/>
        </authorList>
    </citation>
    <scope>NUCLEOTIDE SEQUENCE [LARGE SCALE GENOMIC DNA]</scope>
    <source>
        <strain evidence="9 10">EAF2021</strain>
    </source>
</reference>
<keyword evidence="7" id="KW-0472">Membrane</keyword>
<evidence type="ECO:0000256" key="2">
    <source>
        <dbReference type="ARBA" id="ARBA00004906"/>
    </source>
</evidence>
<evidence type="ECO:0000256" key="4">
    <source>
        <dbReference type="ARBA" id="ARBA00022679"/>
    </source>
</evidence>
<dbReference type="SMART" id="SM00119">
    <property type="entry name" value="HECTc"/>
    <property type="match status" value="1"/>
</dbReference>
<keyword evidence="5 6" id="KW-0833">Ubl conjugation pathway</keyword>
<keyword evidence="7" id="KW-1133">Transmembrane helix</keyword>
<protein>
    <recommendedName>
        <fullName evidence="3">HECT-type E3 ubiquitin transferase</fullName>
        <ecNumber evidence="3">2.3.2.26</ecNumber>
    </recommendedName>
</protein>
<accession>A0ABR2JWS0</accession>
<comment type="catalytic activity">
    <reaction evidence="1">
        <text>S-ubiquitinyl-[E2 ubiquitin-conjugating enzyme]-L-cysteine + [acceptor protein]-L-lysine = [E2 ubiquitin-conjugating enzyme]-L-cysteine + N(6)-ubiquitinyl-[acceptor protein]-L-lysine.</text>
        <dbReference type="EC" id="2.3.2.26"/>
    </reaction>
</comment>
<feature type="active site" description="Glycyl thioester intermediate" evidence="6">
    <location>
        <position position="2728"/>
    </location>
</feature>
<evidence type="ECO:0000256" key="7">
    <source>
        <dbReference type="SAM" id="Phobius"/>
    </source>
</evidence>
<sequence>MGNSASSDKKVAKQFHFPFTNTYSSSFYLEQNLIYLLYSEKNSDTIQNLDVNRLIDLVSIIISRPDKIKDDEITLLLEKIIEKYNPNDQSKTNNQSEEQKFIQNSISKIDEFNEKFNLIASYRQKEFIKKVYLSPPKLPSFGQDFDFSKIINAITFILNDSLDQYSFNSINQISTTIKSVLPLKVTIAPDSIYFFPKEVDNHIFDFNDYSFSMKFLKSLGCRSLSTNGQFIFILSSMYLLYVFPIMNNGTLMPPKIVHLPYTDQMIQEEKDQFVTTNKSCIASYLDKIEILPYPGCDYIFSIQIDKIIRKDETFSLTQENTNKNEESMTCDMKLNFNDIERSNNLNKFICKVTNGIIYVVVHKITDKINQSKIGFTCEIFDLKTGKPIHSINLHENKQQQNNNCVFYPGWDCNESLPELFPDINYSEVPIETNGTTISFIFEEFSIYRTFSLISGEFLSDEKFSFTQSYHIISTTIDSLNNCRWILTSSKDNKVSLQKMKYTTSVDPHIFNIKAISYKDRRIDFPSVLSSLLKDFCLVNNPPSFLLCNNSIEFNETLKLLTTAINKDNIFMAQTLSLLVSLNLFNNQLFCFEFQGAILELIQNKKFETSLKFLVFFSFFPSLFKIKDGQQNTPEDIARNNLLIGTLISLFVEASTKNNGIFKNRTMNDFYVNFALRIIENCDDFGLYPLLSLQNVSILLQNDLLLTVFIIHQRVLIRNATNFVEDENSFEKQDNKKNKTPLTILQDYWSAIDDHFLNELGNFYDKKVNSYDCEKMKDFVKNPFYQLFHNFIRLLIPLTKNHLVSQPAGLYLNCILKSYILIPFVNENLMIDLLETIYIYGMFLSTLISGGSLTPFEKDFIWVIQSNLNLLDNKEELNQLDVIQPINFSEDVFSLNFLYSVIKPSLNRKLSNEILLLDKAVLIAIAQHLNCSYELFYLCNPNNNIDSKTTQITKPLRYSFLQMQRIRFQYKNVKDEYEREQFFNLLFSKCQLLCKLKSDTLSDNDPNLKSVEIANFILSSFTPKYIKGVFRLQMSRISISQNGFSFLNQTFENDKNHHIKTIIGHVFKKFLTTFEGLNSILCLAQKSILREEDINLFFKNIYPIDSNDEKTPNTRIIPYRFFKSIKSFPDILVTFLATLFNLFDHHSNDPGFYALIVSLIKFTNYLPLDKFQRLLPSLCELPINTYKLSLIENIIAKANDDFIYPDKLVERIFSDTLLTSPINIKIVMRIRYQLLSISMNEYYDNFLNIYFSFIGDHLFDISDHYSFLVTELITLFRKVYLQAIQFDSSPIRNSSFYHKLMNHSLDFKDKSDESFTLSLCTLCGFQMDAINPYSFVNVCSNKNEMNSYLVVQNEKDKNSNSYDLKTCNCYSFPFDISNDPIKYSSLPKSALITVIPEVIINDSTFSEKIKNLLMTSHCLSSGYEIFPICAQALLNLYVNNPTILNSGCQNLINFICSMATSFSDIYLTFNSIKNFKNNNSIKVLDELTPQFGVMNGYRTVTYLALPLQNNLSEFELNLEVIDDDNIFESSEIDLFHFGVASDALEEEQIRLSTIGFPTGINFPEKKKVCDINFNNKIGSTYKFSFVVNVKEQKFSFNNNEIKFPIGRKFRFIIYKKEDTQLKFYPFIANQDKKQKIFNEDESPDLDKIISTKRKTFEYEDFNYLQLPDSINKTATFTLKEDYNQYEEIKSFTHEIDINEKVKLMAIQCPMNPVLHLKNSKAASKSIIDHHLKGLFLKLGRQWLTVLVMKIALNNSSLISKYAFDLFCLFSIPLEEFNQEEFNQNHFPFSLERPPWKSSMTIQVKMIDDDSLNNAIFDFLVASDMMNALSSMIKNNDCMNMIAEGLFIMSSSNNLHQIALPSKYHSFKCSNEAVLSQQSIVCFNNYEGLQKKAAFIIDEEEKIATDVPFIYKADSMSLMKELKLNKVNQISILEVNNSFKNDWIIDTPIELLVHLKNFAFAAKSEKHLSLVKTILLDLYLGKSPFALPYIDQFQNFAQIKCSSSLFYKDELYIKHLIALAGHLKSMKDPDADYVHLYESEQRLISSKFTIDDASHFPEFFPEKANLPTPSSDSILIPNEKIDPGSISSAFQSRIMMIKILFQERKSIVGLQFWEILPIWNKIIHIFGFDNSRINSNDLVGDEEIFPCQMTVIDDGRFKVNNPNKTDFTFKLTCNRQLRFSEKQELVFGVANDPDYESFRPIVIDDVEKPIKIVKGDTFFTLTLNPFVKVWETLFTVTIEPAHKQNKTEGSNKAVKITKEYRKEFVDSMKSFAVDWKMKHTEKLLNVFDLRQLISPSFDSVSKIALESDLCKIFPRSVVLLRSLLLHQFNFIRLNKKSRDQVSDFLWNSCSSLIPIVEKSSELTKAIVKTGHRKEVRMSINRHIARSLINSYNEKTAELSSSQKSDELRNVGKRKNSIISQFSQSIKDVEKEKLQAMEPFNVAFSQEEGIDCGGPTRVLLNETTESIFEPSSQLFMKTNCNEEYFIPETRKRRNNDQATIMDEYFSIGVLLGIISRLSYPQYVPFAPFIWKFIAGEQILPDDIAEVDSDLMKTFGLVRGKQIEPSWTATTWTSSTPVPLKRKTVKTVENDEDEDEVSAYLFEYTKFRLSLITPMLNQIRDGFFANTEIRANPLLCGKVLSFMAQGTGDISTEMIKAITNVNGSYNNEEFKRTIDFFWLAIDELTVEQKRSFLKFVAGVTRIPKVNTNQKPFHITIQPLDRPPTSLPVSMTCFNRLSIPLYQSKEVAKEKILFALENCNTMELQ</sequence>
<dbReference type="InterPro" id="IPR050409">
    <property type="entry name" value="E3_ubiq-protein_ligase"/>
</dbReference>
<dbReference type="Proteomes" id="UP001470230">
    <property type="component" value="Unassembled WGS sequence"/>
</dbReference>
<dbReference type="SUPFAM" id="SSF56204">
    <property type="entry name" value="Hect, E3 ligase catalytic domain"/>
    <property type="match status" value="1"/>
</dbReference>
<keyword evidence="7" id="KW-0812">Transmembrane</keyword>
<dbReference type="PROSITE" id="PS50237">
    <property type="entry name" value="HECT"/>
    <property type="match status" value="1"/>
</dbReference>
<gene>
    <name evidence="9" type="ORF">M9Y10_045970</name>
</gene>
<dbReference type="Pfam" id="PF00632">
    <property type="entry name" value="HECT"/>
    <property type="match status" value="1"/>
</dbReference>
<evidence type="ECO:0000313" key="10">
    <source>
        <dbReference type="Proteomes" id="UP001470230"/>
    </source>
</evidence>
<evidence type="ECO:0000256" key="6">
    <source>
        <dbReference type="PROSITE-ProRule" id="PRU00104"/>
    </source>
</evidence>
<organism evidence="9 10">
    <name type="scientific">Tritrichomonas musculus</name>
    <dbReference type="NCBI Taxonomy" id="1915356"/>
    <lineage>
        <taxon>Eukaryota</taxon>
        <taxon>Metamonada</taxon>
        <taxon>Parabasalia</taxon>
        <taxon>Tritrichomonadida</taxon>
        <taxon>Tritrichomonadidae</taxon>
        <taxon>Tritrichomonas</taxon>
    </lineage>
</organism>
<feature type="domain" description="HECT" evidence="8">
    <location>
        <begin position="2427"/>
        <end position="2760"/>
    </location>
</feature>
<proteinExistence type="predicted"/>
<evidence type="ECO:0000256" key="3">
    <source>
        <dbReference type="ARBA" id="ARBA00012485"/>
    </source>
</evidence>
<evidence type="ECO:0000313" key="9">
    <source>
        <dbReference type="EMBL" id="KAK8883320.1"/>
    </source>
</evidence>
<name>A0ABR2JWS0_9EUKA</name>
<feature type="transmembrane region" description="Helical" evidence="7">
    <location>
        <begin position="224"/>
        <end position="243"/>
    </location>
</feature>
<dbReference type="Gene3D" id="3.90.1750.10">
    <property type="entry name" value="Hect, E3 ligase catalytic domains"/>
    <property type="match status" value="1"/>
</dbReference>
<dbReference type="Gene3D" id="3.30.2160.10">
    <property type="entry name" value="Hect, E3 ligase catalytic domain"/>
    <property type="match status" value="1"/>
</dbReference>
<comment type="caution">
    <text evidence="9">The sequence shown here is derived from an EMBL/GenBank/DDBJ whole genome shotgun (WGS) entry which is preliminary data.</text>
</comment>
<dbReference type="PANTHER" id="PTHR11254">
    <property type="entry name" value="HECT DOMAIN UBIQUITIN-PROTEIN LIGASE"/>
    <property type="match status" value="1"/>
</dbReference>
<evidence type="ECO:0000259" key="8">
    <source>
        <dbReference type="PROSITE" id="PS50237"/>
    </source>
</evidence>
<dbReference type="InterPro" id="IPR035983">
    <property type="entry name" value="Hect_E3_ubiquitin_ligase"/>
</dbReference>
<comment type="pathway">
    <text evidence="2">Protein modification; protein ubiquitination.</text>
</comment>
<evidence type="ECO:0000256" key="5">
    <source>
        <dbReference type="ARBA" id="ARBA00022786"/>
    </source>
</evidence>
<keyword evidence="10" id="KW-1185">Reference proteome</keyword>
<dbReference type="EMBL" id="JAPFFF010000009">
    <property type="protein sequence ID" value="KAK8883320.1"/>
    <property type="molecule type" value="Genomic_DNA"/>
</dbReference>
<dbReference type="EC" id="2.3.2.26" evidence="3"/>
<dbReference type="InterPro" id="IPR000569">
    <property type="entry name" value="HECT_dom"/>
</dbReference>
<keyword evidence="4" id="KW-0808">Transferase</keyword>
<evidence type="ECO:0000256" key="1">
    <source>
        <dbReference type="ARBA" id="ARBA00000885"/>
    </source>
</evidence>